<dbReference type="InterPro" id="IPR028939">
    <property type="entry name" value="P5C_Rdtase_cat_N"/>
</dbReference>
<dbReference type="Pfam" id="PF03807">
    <property type="entry name" value="F420_oxidored"/>
    <property type="match status" value="1"/>
</dbReference>
<dbReference type="Gene3D" id="3.40.50.720">
    <property type="entry name" value="NAD(P)-binding Rossmann-like Domain"/>
    <property type="match status" value="1"/>
</dbReference>
<feature type="domain" description="Pyrroline-5-carboxylate reductase dimerisation" evidence="4">
    <location>
        <begin position="163"/>
        <end position="260"/>
    </location>
</feature>
<dbReference type="PANTHER" id="PTHR11645">
    <property type="entry name" value="PYRROLINE-5-CARBOXYLATE REDUCTASE"/>
    <property type="match status" value="1"/>
</dbReference>
<evidence type="ECO:0000313" key="5">
    <source>
        <dbReference type="EMBL" id="CDX19230.1"/>
    </source>
</evidence>
<dbReference type="InterPro" id="IPR008927">
    <property type="entry name" value="6-PGluconate_DH-like_C_sf"/>
</dbReference>
<dbReference type="Pfam" id="PF14748">
    <property type="entry name" value="P5CR_dimer"/>
    <property type="match status" value="1"/>
</dbReference>
<evidence type="ECO:0000313" key="6">
    <source>
        <dbReference type="Proteomes" id="UP000045285"/>
    </source>
</evidence>
<sequence length="276" mass="28306">MVSSVAVIGTGRMGSMLLQASHRFSPGRFQLFASGRQSTLDPLKDAIADLRTGSAGEIAAACDLIILAVQPANYLALVAKIAPALKPGAVLVSITNGIPLEAIAERSRAPLVKAVPNVAHAVGRGISLVMSGPRADTTHVGNVVDFISPFSKPVVIPARDARPATNITSCGPALLSLFATALVQANAKKTNGVGHDVLLSLMNETLGATAAMIDAGIGLEQIMRDAATGGGMTQAALEALSLGLPELADAAVEQTFARERLLNASSMKPTRQGGDE</sequence>
<feature type="binding site" evidence="2">
    <location>
        <begin position="68"/>
        <end position="71"/>
    </location>
    <ligand>
        <name>NADP(+)</name>
        <dbReference type="ChEBI" id="CHEBI:58349"/>
    </ligand>
</feature>
<dbReference type="GO" id="GO:0004735">
    <property type="term" value="F:pyrroline-5-carboxylate reductase activity"/>
    <property type="evidence" value="ECO:0007669"/>
    <property type="project" value="InterPro"/>
</dbReference>
<proteinExistence type="inferred from homology"/>
<keyword evidence="2" id="KW-0521">NADP</keyword>
<dbReference type="PIRSF" id="PIRSF000193">
    <property type="entry name" value="Pyrrol-5-carb_rd"/>
    <property type="match status" value="1"/>
</dbReference>
<reference evidence="6" key="1">
    <citation type="submission" date="2014-08" db="EMBL/GenBank/DDBJ databases">
        <authorList>
            <person name="Moulin L."/>
        </authorList>
    </citation>
    <scope>NUCLEOTIDE SEQUENCE [LARGE SCALE GENOMIC DNA]</scope>
</reference>
<comment type="similarity">
    <text evidence="1">Belongs to the pyrroline-5-carboxylate reductase family.</text>
</comment>
<dbReference type="SUPFAM" id="SSF48179">
    <property type="entry name" value="6-phosphogluconate dehydrogenase C-terminal domain-like"/>
    <property type="match status" value="1"/>
</dbReference>
<name>A0A090DXP8_MESPL</name>
<dbReference type="AlphaFoldDB" id="A0A090DXP8"/>
<dbReference type="GO" id="GO:0055129">
    <property type="term" value="P:L-proline biosynthetic process"/>
    <property type="evidence" value="ECO:0007669"/>
    <property type="project" value="TreeGrafter"/>
</dbReference>
<dbReference type="Proteomes" id="UP000045285">
    <property type="component" value="Unassembled WGS sequence"/>
</dbReference>
<dbReference type="InterPro" id="IPR036291">
    <property type="entry name" value="NAD(P)-bd_dom_sf"/>
</dbReference>
<gene>
    <name evidence="5" type="ORF">MPL3356_30074</name>
</gene>
<evidence type="ECO:0000259" key="4">
    <source>
        <dbReference type="Pfam" id="PF14748"/>
    </source>
</evidence>
<dbReference type="InterPro" id="IPR029036">
    <property type="entry name" value="P5CR_dimer"/>
</dbReference>
<dbReference type="InterPro" id="IPR000304">
    <property type="entry name" value="Pyrroline-COOH_reductase"/>
</dbReference>
<dbReference type="PANTHER" id="PTHR11645:SF53">
    <property type="entry name" value="PYRROLINE-5-CARBOXYLATE REDUCTASE 3"/>
    <property type="match status" value="1"/>
</dbReference>
<evidence type="ECO:0000256" key="2">
    <source>
        <dbReference type="PIRSR" id="PIRSR000193-1"/>
    </source>
</evidence>
<organism evidence="5 6">
    <name type="scientific">Mesorhizobium plurifarium</name>
    <dbReference type="NCBI Taxonomy" id="69974"/>
    <lineage>
        <taxon>Bacteria</taxon>
        <taxon>Pseudomonadati</taxon>
        <taxon>Pseudomonadota</taxon>
        <taxon>Alphaproteobacteria</taxon>
        <taxon>Hyphomicrobiales</taxon>
        <taxon>Phyllobacteriaceae</taxon>
        <taxon>Mesorhizobium</taxon>
    </lineage>
</organism>
<dbReference type="SUPFAM" id="SSF51735">
    <property type="entry name" value="NAD(P)-binding Rossmann-fold domains"/>
    <property type="match status" value="1"/>
</dbReference>
<dbReference type="EMBL" id="CCMZ01000023">
    <property type="protein sequence ID" value="CDX19230.1"/>
    <property type="molecule type" value="Genomic_DNA"/>
</dbReference>
<evidence type="ECO:0000256" key="1">
    <source>
        <dbReference type="ARBA" id="ARBA00005525"/>
    </source>
</evidence>
<feature type="domain" description="Pyrroline-5-carboxylate reductase catalytic N-terminal" evidence="3">
    <location>
        <begin position="5"/>
        <end position="97"/>
    </location>
</feature>
<accession>A0A090DXP8</accession>
<keyword evidence="6" id="KW-1185">Reference proteome</keyword>
<evidence type="ECO:0000259" key="3">
    <source>
        <dbReference type="Pfam" id="PF03807"/>
    </source>
</evidence>
<dbReference type="Gene3D" id="1.10.3730.10">
    <property type="entry name" value="ProC C-terminal domain-like"/>
    <property type="match status" value="1"/>
</dbReference>
<feature type="binding site" evidence="2">
    <location>
        <begin position="8"/>
        <end position="13"/>
    </location>
    <ligand>
        <name>NADP(+)</name>
        <dbReference type="ChEBI" id="CHEBI:58349"/>
    </ligand>
</feature>
<protein>
    <submittedName>
        <fullName evidence="5">Putative NADP oxidoreductase coenzyme F420-dependent</fullName>
    </submittedName>
</protein>